<dbReference type="RefSeq" id="WP_175113321.1">
    <property type="nucleotide sequence ID" value="NZ_CADIKF010000040.1"/>
</dbReference>
<evidence type="ECO:0000313" key="3">
    <source>
        <dbReference type="Proteomes" id="UP000494329"/>
    </source>
</evidence>
<gene>
    <name evidence="2" type="ORF">LMG29739_04500</name>
</gene>
<protein>
    <recommendedName>
        <fullName evidence="1">PRC-barrel domain-containing protein</fullName>
    </recommendedName>
</protein>
<proteinExistence type="predicted"/>
<dbReference type="Proteomes" id="UP000494329">
    <property type="component" value="Unassembled WGS sequence"/>
</dbReference>
<accession>A0A6J5EI07</accession>
<name>A0A6J5EI07_9BURK</name>
<evidence type="ECO:0000313" key="2">
    <source>
        <dbReference type="EMBL" id="CAB3765051.1"/>
    </source>
</evidence>
<sequence length="256" mass="28709">MLRNIESLRGCAVVASDGDIGNVEELYFDDEAWGIRYLVVKTGNWSDGRRVLVSPYSIIRTDPGALGIHVELMRQQVSDSPPVDLHQPVSRHHEAEYLRYYGYPTYWGGLDVWGVSSYPAFSRAALSAVSPETRAQLALYGDKPPGDSHLHSTNAVDGFHVAADHSDIGHVSGFIFDDEAWVIRYLAVDTQNWWPSNEVLLATQWIYLIDWLGSTVSTGLTRDSIRDSPVYDSAVPLERDFETQLYAFYGNAGYWS</sequence>
<dbReference type="GO" id="GO:0030077">
    <property type="term" value="C:plasma membrane light-harvesting complex"/>
    <property type="evidence" value="ECO:0007669"/>
    <property type="project" value="InterPro"/>
</dbReference>
<dbReference type="Pfam" id="PF05239">
    <property type="entry name" value="PRC"/>
    <property type="match status" value="1"/>
</dbReference>
<dbReference type="InterPro" id="IPR011033">
    <property type="entry name" value="PRC_barrel-like_sf"/>
</dbReference>
<dbReference type="EMBL" id="CADIKF010000040">
    <property type="protein sequence ID" value="CAB3765051.1"/>
    <property type="molecule type" value="Genomic_DNA"/>
</dbReference>
<dbReference type="Gene3D" id="3.90.50.10">
    <property type="entry name" value="Photosynthetic Reaction Center, subunit H, domain 2"/>
    <property type="match status" value="2"/>
</dbReference>
<dbReference type="InterPro" id="IPR014747">
    <property type="entry name" value="Bac_photo_RC_H_C"/>
</dbReference>
<reference evidence="2 3" key="1">
    <citation type="submission" date="2020-04" db="EMBL/GenBank/DDBJ databases">
        <authorList>
            <person name="De Canck E."/>
        </authorList>
    </citation>
    <scope>NUCLEOTIDE SEQUENCE [LARGE SCALE GENOMIC DNA]</scope>
    <source>
        <strain evidence="2 3">LMG 29739</strain>
    </source>
</reference>
<dbReference type="GO" id="GO:0019684">
    <property type="term" value="P:photosynthesis, light reaction"/>
    <property type="evidence" value="ECO:0007669"/>
    <property type="project" value="InterPro"/>
</dbReference>
<keyword evidence="3" id="KW-1185">Reference proteome</keyword>
<dbReference type="InterPro" id="IPR027275">
    <property type="entry name" value="PRC-brl_dom"/>
</dbReference>
<dbReference type="SUPFAM" id="SSF50346">
    <property type="entry name" value="PRC-barrel domain"/>
    <property type="match status" value="2"/>
</dbReference>
<feature type="domain" description="PRC-barrel" evidence="1">
    <location>
        <begin position="5"/>
        <end position="61"/>
    </location>
</feature>
<evidence type="ECO:0000259" key="1">
    <source>
        <dbReference type="Pfam" id="PF05239"/>
    </source>
</evidence>
<dbReference type="AlphaFoldDB" id="A0A6J5EI07"/>
<organism evidence="2 3">
    <name type="scientific">Paraburkholderia solisilvae</name>
    <dbReference type="NCBI Taxonomy" id="624376"/>
    <lineage>
        <taxon>Bacteria</taxon>
        <taxon>Pseudomonadati</taxon>
        <taxon>Pseudomonadota</taxon>
        <taxon>Betaproteobacteria</taxon>
        <taxon>Burkholderiales</taxon>
        <taxon>Burkholderiaceae</taxon>
        <taxon>Paraburkholderia</taxon>
    </lineage>
</organism>